<dbReference type="RefSeq" id="WP_069987078.1">
    <property type="nucleotide sequence ID" value="NZ_JACOQK010000001.1"/>
</dbReference>
<feature type="domain" description="M23ase beta-sheet core" evidence="2">
    <location>
        <begin position="136"/>
        <end position="234"/>
    </location>
</feature>
<dbReference type="InterPro" id="IPR011055">
    <property type="entry name" value="Dup_hybrid_motif"/>
</dbReference>
<name>A0ABR7IU37_9CLOT</name>
<dbReference type="Gene3D" id="2.70.70.10">
    <property type="entry name" value="Glucose Permease (Domain IIA)"/>
    <property type="match status" value="1"/>
</dbReference>
<comment type="caution">
    <text evidence="3">The sequence shown here is derived from an EMBL/GenBank/DDBJ whole genome shotgun (WGS) entry which is preliminary data.</text>
</comment>
<evidence type="ECO:0000256" key="1">
    <source>
        <dbReference type="SAM" id="MobiDB-lite"/>
    </source>
</evidence>
<accession>A0ABR7IU37</accession>
<dbReference type="PANTHER" id="PTHR21666">
    <property type="entry name" value="PEPTIDASE-RELATED"/>
    <property type="match status" value="1"/>
</dbReference>
<evidence type="ECO:0000313" key="4">
    <source>
        <dbReference type="Proteomes" id="UP000649151"/>
    </source>
</evidence>
<protein>
    <submittedName>
        <fullName evidence="3">M23 family metallopeptidase</fullName>
    </submittedName>
</protein>
<gene>
    <name evidence="3" type="ORF">H8Z77_11080</name>
</gene>
<dbReference type="Proteomes" id="UP000649151">
    <property type="component" value="Unassembled WGS sequence"/>
</dbReference>
<dbReference type="CDD" id="cd12797">
    <property type="entry name" value="M23_peptidase"/>
    <property type="match status" value="1"/>
</dbReference>
<evidence type="ECO:0000259" key="2">
    <source>
        <dbReference type="Pfam" id="PF01551"/>
    </source>
</evidence>
<dbReference type="EMBL" id="JACOQK010000001">
    <property type="protein sequence ID" value="MBC5788549.1"/>
    <property type="molecule type" value="Genomic_DNA"/>
</dbReference>
<dbReference type="SUPFAM" id="SSF51261">
    <property type="entry name" value="Duplicated hybrid motif"/>
    <property type="match status" value="1"/>
</dbReference>
<feature type="region of interest" description="Disordered" evidence="1">
    <location>
        <begin position="66"/>
        <end position="104"/>
    </location>
</feature>
<dbReference type="InterPro" id="IPR016047">
    <property type="entry name" value="M23ase_b-sheet_dom"/>
</dbReference>
<keyword evidence="4" id="KW-1185">Reference proteome</keyword>
<reference evidence="3 4" key="1">
    <citation type="submission" date="2020-08" db="EMBL/GenBank/DDBJ databases">
        <title>Genome public.</title>
        <authorList>
            <person name="Liu C."/>
            <person name="Sun Q."/>
        </authorList>
    </citation>
    <scope>NUCLEOTIDE SEQUENCE [LARGE SCALE GENOMIC DNA]</scope>
    <source>
        <strain evidence="3 4">NSJ-27</strain>
    </source>
</reference>
<dbReference type="Pfam" id="PF01551">
    <property type="entry name" value="Peptidase_M23"/>
    <property type="match status" value="1"/>
</dbReference>
<sequence>MKKLRFGKSKFSGKGFYIALAISLVAVGTATTVAISKTIGDLSGDSLNLPSTSSVSEWGYSDVTKDVDNTKSDIPKVSSAAPSSAPASSQEPVSSAATQAKQAKSNTYAMPVTGEITKEYSNGELVKSETMGDWRTHDGIDIKGDANTPVKACCDGTVKEIKNDPMWGTCITLEHADGYTSYYYGLSETAQVKQDQTVAVGDVIGTIGTTNQLEIAEPSHLHFGMKKDGKWIDPTSVIK</sequence>
<dbReference type="InterPro" id="IPR050570">
    <property type="entry name" value="Cell_wall_metabolism_enzyme"/>
</dbReference>
<dbReference type="PANTHER" id="PTHR21666:SF270">
    <property type="entry name" value="MUREIN HYDROLASE ACTIVATOR ENVC"/>
    <property type="match status" value="1"/>
</dbReference>
<proteinExistence type="predicted"/>
<evidence type="ECO:0000313" key="3">
    <source>
        <dbReference type="EMBL" id="MBC5788549.1"/>
    </source>
</evidence>
<feature type="compositionally biased region" description="Low complexity" evidence="1">
    <location>
        <begin position="78"/>
        <end position="104"/>
    </location>
</feature>
<organism evidence="3 4">
    <name type="scientific">Clostridium facile</name>
    <dbReference type="NCBI Taxonomy" id="2763035"/>
    <lineage>
        <taxon>Bacteria</taxon>
        <taxon>Bacillati</taxon>
        <taxon>Bacillota</taxon>
        <taxon>Clostridia</taxon>
        <taxon>Eubacteriales</taxon>
        <taxon>Clostridiaceae</taxon>
        <taxon>Clostridium</taxon>
    </lineage>
</organism>